<keyword evidence="2" id="KW-0812">Transmembrane</keyword>
<evidence type="ECO:0000313" key="4">
    <source>
        <dbReference type="Proteomes" id="UP001149074"/>
    </source>
</evidence>
<comment type="caution">
    <text evidence="3">The sequence shown here is derived from an EMBL/GenBank/DDBJ whole genome shotgun (WGS) entry which is preliminary data.</text>
</comment>
<dbReference type="GO" id="GO:0017000">
    <property type="term" value="P:antibiotic biosynthetic process"/>
    <property type="evidence" value="ECO:0007669"/>
    <property type="project" value="UniProtKB-ARBA"/>
</dbReference>
<reference evidence="3" key="2">
    <citation type="journal article" date="2023" name="IMA Fungus">
        <title>Comparative genomic study of the Penicillium genus elucidates a diverse pangenome and 15 lateral gene transfer events.</title>
        <authorList>
            <person name="Petersen C."/>
            <person name="Sorensen T."/>
            <person name="Nielsen M.R."/>
            <person name="Sondergaard T.E."/>
            <person name="Sorensen J.L."/>
            <person name="Fitzpatrick D.A."/>
            <person name="Frisvad J.C."/>
            <person name="Nielsen K.L."/>
        </authorList>
    </citation>
    <scope>NUCLEOTIDE SEQUENCE</scope>
    <source>
        <strain evidence="3">IBT 30761</strain>
    </source>
</reference>
<dbReference type="GeneID" id="81362602"/>
<dbReference type="EMBL" id="JAPQKI010000011">
    <property type="protein sequence ID" value="KAJ5082089.1"/>
    <property type="molecule type" value="Genomic_DNA"/>
</dbReference>
<accession>A0A9W9EHX1</accession>
<protein>
    <submittedName>
        <fullName evidence="3">Lipase B</fullName>
    </submittedName>
</protein>
<dbReference type="Gene3D" id="3.40.50.1820">
    <property type="entry name" value="alpha/beta hydrolase"/>
    <property type="match status" value="1"/>
</dbReference>
<evidence type="ECO:0000313" key="3">
    <source>
        <dbReference type="EMBL" id="KAJ5082089.1"/>
    </source>
</evidence>
<dbReference type="SUPFAM" id="SSF53474">
    <property type="entry name" value="alpha/beta-Hydrolases"/>
    <property type="match status" value="1"/>
</dbReference>
<feature type="compositionally biased region" description="Low complexity" evidence="1">
    <location>
        <begin position="125"/>
        <end position="136"/>
    </location>
</feature>
<name>A0A9W9EHX1_9EURO</name>
<feature type="transmembrane region" description="Helical" evidence="2">
    <location>
        <begin position="47"/>
        <end position="65"/>
    </location>
</feature>
<dbReference type="Proteomes" id="UP001149074">
    <property type="component" value="Unassembled WGS sequence"/>
</dbReference>
<gene>
    <name evidence="3" type="ORF">N7532_011132</name>
</gene>
<sequence>MCSNPTANEQIYPSQAAGDAPFSVTEEKLRAAIHVPDDFEYGRNGKIPVVLVSGIAVLAGMTYYYNFRKLGNETAVDVVNAEYVAYSINYIATQTGKSVAVISWSQGGLDTQWALNTGSRRDPSSKTSSPSAPTSTVPNRIRPLLCLTLGLPACTPSVWQKNYTSTFIETFRNDDGDSAYVPTTTIYSTPDEIVQPQSGPNASVRLHDVRGAGVTNAHLQSVRTGQPADGFYSHEGVLYNPLAWALAVDAIVHAGPASIARVDRSVCEQVLPPTLDLTDLFRTEGFLFIAVAELLAYEPHMTAEPAVAGYASASSA</sequence>
<keyword evidence="2" id="KW-0472">Membrane</keyword>
<reference evidence="3" key="1">
    <citation type="submission" date="2022-11" db="EMBL/GenBank/DDBJ databases">
        <authorList>
            <person name="Petersen C."/>
        </authorList>
    </citation>
    <scope>NUCLEOTIDE SEQUENCE</scope>
    <source>
        <strain evidence="3">IBT 30761</strain>
    </source>
</reference>
<dbReference type="GO" id="GO:0072330">
    <property type="term" value="P:monocarboxylic acid biosynthetic process"/>
    <property type="evidence" value="ECO:0007669"/>
    <property type="project" value="UniProtKB-ARBA"/>
</dbReference>
<dbReference type="RefSeq" id="XP_056468611.1">
    <property type="nucleotide sequence ID" value="XM_056623623.1"/>
</dbReference>
<evidence type="ECO:0000256" key="1">
    <source>
        <dbReference type="SAM" id="MobiDB-lite"/>
    </source>
</evidence>
<dbReference type="PANTHER" id="PTHR37574:SF1">
    <property type="entry name" value="LIPASE B"/>
    <property type="match status" value="1"/>
</dbReference>
<dbReference type="OrthoDB" id="4605274at2759"/>
<proteinExistence type="predicted"/>
<dbReference type="InterPro" id="IPR029058">
    <property type="entry name" value="AB_hydrolase_fold"/>
</dbReference>
<evidence type="ECO:0000256" key="2">
    <source>
        <dbReference type="SAM" id="Phobius"/>
    </source>
</evidence>
<keyword evidence="4" id="KW-1185">Reference proteome</keyword>
<dbReference type="InterPro" id="IPR053228">
    <property type="entry name" value="Stereospecific_Lipase"/>
</dbReference>
<dbReference type="AlphaFoldDB" id="A0A9W9EHX1"/>
<dbReference type="PANTHER" id="PTHR37574">
    <property type="entry name" value="LIPASE B"/>
    <property type="match status" value="1"/>
</dbReference>
<organism evidence="3 4">
    <name type="scientific">Penicillium argentinense</name>
    <dbReference type="NCBI Taxonomy" id="1131581"/>
    <lineage>
        <taxon>Eukaryota</taxon>
        <taxon>Fungi</taxon>
        <taxon>Dikarya</taxon>
        <taxon>Ascomycota</taxon>
        <taxon>Pezizomycotina</taxon>
        <taxon>Eurotiomycetes</taxon>
        <taxon>Eurotiomycetidae</taxon>
        <taxon>Eurotiales</taxon>
        <taxon>Aspergillaceae</taxon>
        <taxon>Penicillium</taxon>
    </lineage>
</organism>
<feature type="region of interest" description="Disordered" evidence="1">
    <location>
        <begin position="115"/>
        <end position="137"/>
    </location>
</feature>
<keyword evidence="2" id="KW-1133">Transmembrane helix</keyword>